<gene>
    <name evidence="5" type="ORF">IAS62_000134</name>
</gene>
<reference evidence="5 6" key="1">
    <citation type="submission" date="2024-01" db="EMBL/GenBank/DDBJ databases">
        <title>Comparative genomics of Cryptococcus and Kwoniella reveals pathogenesis evolution and contrasting modes of karyotype evolution via chromosome fusion or intercentromeric recombination.</title>
        <authorList>
            <person name="Coelho M.A."/>
            <person name="David-Palma M."/>
            <person name="Shea T."/>
            <person name="Bowers K."/>
            <person name="McGinley-Smith S."/>
            <person name="Mohammad A.W."/>
            <person name="Gnirke A."/>
            <person name="Yurkov A.M."/>
            <person name="Nowrousian M."/>
            <person name="Sun S."/>
            <person name="Cuomo C.A."/>
            <person name="Heitman J."/>
        </authorList>
    </citation>
    <scope>NUCLEOTIDE SEQUENCE [LARGE SCALE GENOMIC DNA]</scope>
    <source>
        <strain evidence="5 6">7685027</strain>
    </source>
</reference>
<keyword evidence="1" id="KW-0862">Zinc</keyword>
<feature type="region of interest" description="Disordered" evidence="2">
    <location>
        <begin position="971"/>
        <end position="1033"/>
    </location>
</feature>
<dbReference type="GeneID" id="89986910"/>
<dbReference type="InterPro" id="IPR011993">
    <property type="entry name" value="PH-like_dom_sf"/>
</dbReference>
<evidence type="ECO:0000259" key="3">
    <source>
        <dbReference type="PROSITE" id="PS50003"/>
    </source>
</evidence>
<evidence type="ECO:0000313" key="6">
    <source>
        <dbReference type="Proteomes" id="UP001432216"/>
    </source>
</evidence>
<feature type="compositionally biased region" description="Low complexity" evidence="2">
    <location>
        <begin position="54"/>
        <end position="65"/>
    </location>
</feature>
<dbReference type="InterPro" id="IPR037278">
    <property type="entry name" value="ARFGAP/RecO"/>
</dbReference>
<dbReference type="RefSeq" id="XP_064718102.1">
    <property type="nucleotide sequence ID" value="XM_064862030.1"/>
</dbReference>
<dbReference type="SMART" id="SM00105">
    <property type="entry name" value="ArfGap"/>
    <property type="match status" value="1"/>
</dbReference>
<feature type="compositionally biased region" description="Polar residues" evidence="2">
    <location>
        <begin position="40"/>
        <end position="53"/>
    </location>
</feature>
<evidence type="ECO:0008006" key="7">
    <source>
        <dbReference type="Google" id="ProtNLM"/>
    </source>
</evidence>
<feature type="region of interest" description="Disordered" evidence="2">
    <location>
        <begin position="436"/>
        <end position="461"/>
    </location>
</feature>
<dbReference type="Gene3D" id="2.30.29.30">
    <property type="entry name" value="Pleckstrin-homology domain (PH domain)/Phosphotyrosine-binding domain (PTB)"/>
    <property type="match status" value="1"/>
</dbReference>
<dbReference type="CDD" id="cd08204">
    <property type="entry name" value="ArfGap"/>
    <property type="match status" value="1"/>
</dbReference>
<evidence type="ECO:0000259" key="4">
    <source>
        <dbReference type="PROSITE" id="PS50115"/>
    </source>
</evidence>
<dbReference type="PROSITE" id="PS50003">
    <property type="entry name" value="PH_DOMAIN"/>
    <property type="match status" value="1"/>
</dbReference>
<dbReference type="Pfam" id="PF00169">
    <property type="entry name" value="PH"/>
    <property type="match status" value="1"/>
</dbReference>
<dbReference type="InterPro" id="IPR001849">
    <property type="entry name" value="PH_domain"/>
</dbReference>
<protein>
    <recommendedName>
        <fullName evidence="7">Zinc finger protein</fullName>
    </recommendedName>
</protein>
<dbReference type="PROSITE" id="PS50115">
    <property type="entry name" value="ARFGAP"/>
    <property type="match status" value="1"/>
</dbReference>
<dbReference type="PRINTS" id="PR00405">
    <property type="entry name" value="REVINTRACTNG"/>
</dbReference>
<feature type="region of interest" description="Disordered" evidence="2">
    <location>
        <begin position="841"/>
        <end position="864"/>
    </location>
</feature>
<dbReference type="InterPro" id="IPR001164">
    <property type="entry name" value="ArfGAP_dom"/>
</dbReference>
<dbReference type="PANTHER" id="PTHR45705">
    <property type="entry name" value="FI20236P1"/>
    <property type="match status" value="1"/>
</dbReference>
<keyword evidence="1" id="KW-0479">Metal-binding</keyword>
<accession>A0ABZ2AKD3</accession>
<feature type="region of interest" description="Disordered" evidence="2">
    <location>
        <begin position="877"/>
        <end position="928"/>
    </location>
</feature>
<organism evidence="5 6">
    <name type="scientific">Cryptococcus decagattii</name>
    <dbReference type="NCBI Taxonomy" id="1859122"/>
    <lineage>
        <taxon>Eukaryota</taxon>
        <taxon>Fungi</taxon>
        <taxon>Dikarya</taxon>
        <taxon>Basidiomycota</taxon>
        <taxon>Agaricomycotina</taxon>
        <taxon>Tremellomycetes</taxon>
        <taxon>Tremellales</taxon>
        <taxon>Cryptococcaceae</taxon>
        <taxon>Cryptococcus</taxon>
        <taxon>Cryptococcus gattii species complex</taxon>
    </lineage>
</organism>
<feature type="domain" description="Arf-GAP" evidence="4">
    <location>
        <begin position="1044"/>
        <end position="1169"/>
    </location>
</feature>
<feature type="compositionally biased region" description="Low complexity" evidence="2">
    <location>
        <begin position="437"/>
        <end position="450"/>
    </location>
</feature>
<dbReference type="EMBL" id="CP143806">
    <property type="protein sequence ID" value="WVO18862.1"/>
    <property type="molecule type" value="Genomic_DNA"/>
</dbReference>
<keyword evidence="1" id="KW-0863">Zinc-finger</keyword>
<evidence type="ECO:0000256" key="2">
    <source>
        <dbReference type="SAM" id="MobiDB-lite"/>
    </source>
</evidence>
<feature type="compositionally biased region" description="Polar residues" evidence="2">
    <location>
        <begin position="1013"/>
        <end position="1024"/>
    </location>
</feature>
<dbReference type="PANTHER" id="PTHR45705:SF14">
    <property type="entry name" value="ARF-GAP DOMAIN-CONTAINING PROTEIN"/>
    <property type="match status" value="1"/>
</dbReference>
<evidence type="ECO:0000313" key="5">
    <source>
        <dbReference type="EMBL" id="WVO18862.1"/>
    </source>
</evidence>
<dbReference type="InterPro" id="IPR038508">
    <property type="entry name" value="ArfGAP_dom_sf"/>
</dbReference>
<dbReference type="SUPFAM" id="SSF50729">
    <property type="entry name" value="PH domain-like"/>
    <property type="match status" value="1"/>
</dbReference>
<dbReference type="Proteomes" id="UP001432216">
    <property type="component" value="Chromosome 1"/>
</dbReference>
<evidence type="ECO:0000256" key="1">
    <source>
        <dbReference type="PROSITE-ProRule" id="PRU00288"/>
    </source>
</evidence>
<name>A0ABZ2AKD3_9TREE</name>
<keyword evidence="6" id="KW-1185">Reference proteome</keyword>
<feature type="compositionally biased region" description="Polar residues" evidence="2">
    <location>
        <begin position="877"/>
        <end position="887"/>
    </location>
</feature>
<dbReference type="SMART" id="SM00233">
    <property type="entry name" value="PH"/>
    <property type="match status" value="1"/>
</dbReference>
<proteinExistence type="predicted"/>
<dbReference type="Pfam" id="PF01412">
    <property type="entry name" value="ArfGap"/>
    <property type="match status" value="1"/>
</dbReference>
<sequence>MSHIQVPFPDASPLPSPTALSTASSDDVYPAISYPGHGGESTNNTPRASSGNISSQPSREVSSSSAAVRDTLLPIQPMPDSLLLKHTLSALDASATTLKRFSKSVLAYAAVVHTLSEQLEKAEDDLFGAVGELGRWLETGYGVQTDRQKSGVWDQDGIRKVNREKRRREREEMNVRVEQGLKGVKAHLKRRGLAGGGAQTKYESSAKQFYHATGAYLAPQSPTLPSHTQQTSGSLVHTSGNLQPAHDMAQAVRLAQWDLTRYTHHSALLSAVPPSSEECLNLLVGLYGWVASMLNEQPGVVEGMDEDAMAAIQLSSHVRLHQLRRPSTPAQTNQQLKSTLSSCLSQLSSTRARLLLAWARRDDQTRLLQESAARRQIEYESACIDEPSGIKLGEGLGLGNVGSGNAMGSVSSSGVEHKKLKKHKFGRSMGRLKDFLSPSSSSHSVSNISSVPERPSRASFDGLMRSDRRNEGITRISTTGIDKLPTHSEVLDQPIIVTSPTLISPTAASTPTLITSPLSALTTISPAPTVPYPSGASTMPPVPPPKEYTRPYMSTRHSVQMPSGDYISPFIASTSASGSSDYDASLHLPSPFESSPDLHLNVGSGDKVRHSMDSSRPVSGIGYSRTSPNPSMASISPHPMPNIGLGHPTAAAIPGTIGMGVGGVGGLGAGGDEDELREEAGRKKEGVLWGLGTWEGLTKGSGSKGKWEKYWVVLDHSSIYEYRDSTGPPGGAHAVIDLKFASVREGRGTGRRFVFEIVTPSQGRRLYQATSDQEMKQWLYAICNAIESCINGTSTVRNLDHAKARGPSGAYDDHALPTRSKYNLGFSTRNLGLGFVPLVQTGRKSMPPTPMEAASGEARTRKTSFKKVLKQSGERFTNAMTGGTSHANLAASADQPPGKAKRNSFGGLEVPRPTFGRAGSRQSLPASAPDRLPLQQQFNQLLPAISTPPGAKSSWADDDIESRVLKMAGLGLGASPPSRSGGGHRALPLAESPSSAKRRVKSEAIRKPHSNKNKLGQYQGSEGMTRSKSDDGSKMLAEDLADEKKELKRIAAEEGNVRCADCHGGMKASRWATISLHNTPIVLFLCIRCIGIHRSLGTHISKARSVDMDNWTLEQIALAREWGNIRGNAVWEATRGDEETRPNGPEEMKEFIKQKYVEGRWLRPEDRPRFGFGPKI</sequence>
<feature type="domain" description="PH" evidence="3">
    <location>
        <begin position="681"/>
        <end position="787"/>
    </location>
</feature>
<dbReference type="SUPFAM" id="SSF57863">
    <property type="entry name" value="ArfGap/RecO-like zinc finger"/>
    <property type="match status" value="1"/>
</dbReference>
<feature type="region of interest" description="Disordered" evidence="2">
    <location>
        <begin position="1"/>
        <end position="66"/>
    </location>
</feature>
<dbReference type="Gene3D" id="1.10.220.150">
    <property type="entry name" value="Arf GTPase activating protein"/>
    <property type="match status" value="1"/>
</dbReference>
<dbReference type="InterPro" id="IPR051718">
    <property type="entry name" value="ARF_GTPase-activating"/>
</dbReference>